<evidence type="ECO:0000313" key="1">
    <source>
        <dbReference type="EMBL" id="RUO60681.1"/>
    </source>
</evidence>
<accession>A0A432YI93</accession>
<dbReference type="RefSeq" id="WP_126752917.1">
    <property type="nucleotide sequence ID" value="NZ_JBHUMT010000013.1"/>
</dbReference>
<dbReference type="InterPro" id="IPR001387">
    <property type="entry name" value="Cro/C1-type_HTH"/>
</dbReference>
<comment type="caution">
    <text evidence="1">The sequence shown here is derived from an EMBL/GenBank/DDBJ whole genome shotgun (WGS) entry which is preliminary data.</text>
</comment>
<name>A0A432YI93_9GAMM</name>
<dbReference type="CDD" id="cd00093">
    <property type="entry name" value="HTH_XRE"/>
    <property type="match status" value="1"/>
</dbReference>
<dbReference type="Proteomes" id="UP000288361">
    <property type="component" value="Unassembled WGS sequence"/>
</dbReference>
<organism evidence="1 2">
    <name type="scientific">Idiomarina piscisalsi</name>
    <dbReference type="NCBI Taxonomy" id="1096243"/>
    <lineage>
        <taxon>Bacteria</taxon>
        <taxon>Pseudomonadati</taxon>
        <taxon>Pseudomonadota</taxon>
        <taxon>Gammaproteobacteria</taxon>
        <taxon>Alteromonadales</taxon>
        <taxon>Idiomarinaceae</taxon>
        <taxon>Idiomarina</taxon>
    </lineage>
</organism>
<sequence>MIVAEEFLSTLGKLIKHQRSLSMDQTEFAKRLGCGVNTVYRMEKGQPVNSLTLLSALELLGLLEHFTKVLDDQYARVANGPQRKRRKLDEGFSNDF</sequence>
<dbReference type="GO" id="GO:0003677">
    <property type="term" value="F:DNA binding"/>
    <property type="evidence" value="ECO:0007669"/>
    <property type="project" value="InterPro"/>
</dbReference>
<dbReference type="SUPFAM" id="SSF47413">
    <property type="entry name" value="lambda repressor-like DNA-binding domains"/>
    <property type="match status" value="1"/>
</dbReference>
<dbReference type="InterPro" id="IPR010982">
    <property type="entry name" value="Lambda_DNA-bd_dom_sf"/>
</dbReference>
<protein>
    <submittedName>
        <fullName evidence="1">XRE family transcriptional regulator</fullName>
    </submittedName>
</protein>
<gene>
    <name evidence="1" type="ORF">CWI73_11550</name>
</gene>
<evidence type="ECO:0000313" key="2">
    <source>
        <dbReference type="Proteomes" id="UP000288361"/>
    </source>
</evidence>
<dbReference type="EMBL" id="PIQA01000014">
    <property type="protein sequence ID" value="RUO60681.1"/>
    <property type="molecule type" value="Genomic_DNA"/>
</dbReference>
<proteinExistence type="predicted"/>
<dbReference type="AlphaFoldDB" id="A0A432YI93"/>
<reference evidence="1 2" key="1">
    <citation type="journal article" date="2011" name="Front. Microbiol.">
        <title>Genomic signatures of strain selection and enhancement in Bacillus atrophaeus var. globigii, a historical biowarfare simulant.</title>
        <authorList>
            <person name="Gibbons H.S."/>
            <person name="Broomall S.M."/>
            <person name="McNew L.A."/>
            <person name="Daligault H."/>
            <person name="Chapman C."/>
            <person name="Bruce D."/>
            <person name="Karavis M."/>
            <person name="Krepps M."/>
            <person name="McGregor P.A."/>
            <person name="Hong C."/>
            <person name="Park K.H."/>
            <person name="Akmal A."/>
            <person name="Feldman A."/>
            <person name="Lin J.S."/>
            <person name="Chang W.E."/>
            <person name="Higgs B.W."/>
            <person name="Demirev P."/>
            <person name="Lindquist J."/>
            <person name="Liem A."/>
            <person name="Fochler E."/>
            <person name="Read T.D."/>
            <person name="Tapia R."/>
            <person name="Johnson S."/>
            <person name="Bishop-Lilly K.A."/>
            <person name="Detter C."/>
            <person name="Han C."/>
            <person name="Sozhamannan S."/>
            <person name="Rosenzweig C.N."/>
            <person name="Skowronski E.W."/>
        </authorList>
    </citation>
    <scope>NUCLEOTIDE SEQUENCE [LARGE SCALE GENOMIC DNA]</scope>
    <source>
        <strain evidence="1 2">TPS4-2</strain>
    </source>
</reference>
<dbReference type="Gene3D" id="1.10.260.40">
    <property type="entry name" value="lambda repressor-like DNA-binding domains"/>
    <property type="match status" value="1"/>
</dbReference>